<dbReference type="Gene3D" id="1.10.238.10">
    <property type="entry name" value="EF-hand"/>
    <property type="match status" value="1"/>
</dbReference>
<dbReference type="Pfam" id="PF00617">
    <property type="entry name" value="RasGEF"/>
    <property type="match status" value="1"/>
</dbReference>
<protein>
    <recommendedName>
        <fullName evidence="13">RAS guanyl releasing protein 4</fullName>
    </recommendedName>
</protein>
<accession>A0AAV7N0G7</accession>
<evidence type="ECO:0000259" key="10">
    <source>
        <dbReference type="PROSITE" id="PS50081"/>
    </source>
</evidence>
<dbReference type="InterPro" id="IPR001895">
    <property type="entry name" value="RASGEF_cat_dom"/>
</dbReference>
<gene>
    <name evidence="11" type="ORF">NDU88_006159</name>
</gene>
<comment type="caution">
    <text evidence="11">The sequence shown here is derived from an EMBL/GenBank/DDBJ whole genome shotgun (WGS) entry which is preliminary data.</text>
</comment>
<evidence type="ECO:0000256" key="7">
    <source>
        <dbReference type="PROSITE-ProRule" id="PRU00168"/>
    </source>
</evidence>
<dbReference type="GO" id="GO:0005085">
    <property type="term" value="F:guanyl-nucleotide exchange factor activity"/>
    <property type="evidence" value="ECO:0007669"/>
    <property type="project" value="UniProtKB-KW"/>
</dbReference>
<dbReference type="SMART" id="SM00147">
    <property type="entry name" value="RasGEF"/>
    <property type="match status" value="1"/>
</dbReference>
<dbReference type="InterPro" id="IPR008937">
    <property type="entry name" value="Ras-like_GEF"/>
</dbReference>
<dbReference type="Gene3D" id="3.30.60.20">
    <property type="match status" value="1"/>
</dbReference>
<evidence type="ECO:0000313" key="12">
    <source>
        <dbReference type="Proteomes" id="UP001066276"/>
    </source>
</evidence>
<keyword evidence="2 7" id="KW-0344">Guanine-nucleotide releasing factor</keyword>
<evidence type="ECO:0000256" key="2">
    <source>
        <dbReference type="ARBA" id="ARBA00022658"/>
    </source>
</evidence>
<dbReference type="Pfam" id="PF00130">
    <property type="entry name" value="C1_1"/>
    <property type="match status" value="1"/>
</dbReference>
<dbReference type="Proteomes" id="UP001066276">
    <property type="component" value="Chromosome 9"/>
</dbReference>
<evidence type="ECO:0000256" key="3">
    <source>
        <dbReference type="ARBA" id="ARBA00022723"/>
    </source>
</evidence>
<dbReference type="InterPro" id="IPR002219">
    <property type="entry name" value="PKC_DAG/PE"/>
</dbReference>
<feature type="domain" description="Ras-GEF" evidence="9">
    <location>
        <begin position="77"/>
        <end position="308"/>
    </location>
</feature>
<keyword evidence="12" id="KW-1185">Reference proteome</keyword>
<dbReference type="SUPFAM" id="SSF57889">
    <property type="entry name" value="Cysteine-rich domain"/>
    <property type="match status" value="1"/>
</dbReference>
<dbReference type="InterPro" id="IPR023578">
    <property type="entry name" value="Ras_GEF_dom_sf"/>
</dbReference>
<dbReference type="SUPFAM" id="SSF48366">
    <property type="entry name" value="Ras GEF"/>
    <property type="match status" value="1"/>
</dbReference>
<feature type="region of interest" description="Disordered" evidence="8">
    <location>
        <begin position="465"/>
        <end position="487"/>
    </location>
</feature>
<dbReference type="Gene3D" id="1.20.870.10">
    <property type="entry name" value="Son of sevenless (SoS) protein Chain: S domain 1"/>
    <property type="match status" value="1"/>
</dbReference>
<dbReference type="FunFam" id="1.10.840.10:FF:000003">
    <property type="entry name" value="Ras guanyl-releasing protein 3 isoform 1"/>
    <property type="match status" value="1"/>
</dbReference>
<name>A0AAV7N0G7_PLEWA</name>
<keyword evidence="6" id="KW-0106">Calcium</keyword>
<evidence type="ECO:0000256" key="5">
    <source>
        <dbReference type="ARBA" id="ARBA00022833"/>
    </source>
</evidence>
<dbReference type="SMART" id="SM00109">
    <property type="entry name" value="C1"/>
    <property type="match status" value="1"/>
</dbReference>
<dbReference type="CDD" id="cd00155">
    <property type="entry name" value="RasGEF"/>
    <property type="match status" value="1"/>
</dbReference>
<evidence type="ECO:0000256" key="8">
    <source>
        <dbReference type="SAM" id="MobiDB-lite"/>
    </source>
</evidence>
<evidence type="ECO:0000256" key="4">
    <source>
        <dbReference type="ARBA" id="ARBA00022771"/>
    </source>
</evidence>
<dbReference type="EMBL" id="JANPWB010000013">
    <property type="protein sequence ID" value="KAJ1108789.1"/>
    <property type="molecule type" value="Genomic_DNA"/>
</dbReference>
<dbReference type="GO" id="GO:0007265">
    <property type="term" value="P:Ras protein signal transduction"/>
    <property type="evidence" value="ECO:0007669"/>
    <property type="project" value="TreeGrafter"/>
</dbReference>
<dbReference type="PANTHER" id="PTHR23113">
    <property type="entry name" value="GUANINE NUCLEOTIDE EXCHANGE FACTOR"/>
    <property type="match status" value="1"/>
</dbReference>
<evidence type="ECO:0000259" key="9">
    <source>
        <dbReference type="PROSITE" id="PS50009"/>
    </source>
</evidence>
<reference evidence="11" key="1">
    <citation type="journal article" date="2022" name="bioRxiv">
        <title>Sequencing and chromosome-scale assembly of the giantPleurodeles waltlgenome.</title>
        <authorList>
            <person name="Brown T."/>
            <person name="Elewa A."/>
            <person name="Iarovenko S."/>
            <person name="Subramanian E."/>
            <person name="Araus A.J."/>
            <person name="Petzold A."/>
            <person name="Susuki M."/>
            <person name="Suzuki K.-i.T."/>
            <person name="Hayashi T."/>
            <person name="Toyoda A."/>
            <person name="Oliveira C."/>
            <person name="Osipova E."/>
            <person name="Leigh N.D."/>
            <person name="Simon A."/>
            <person name="Yun M.H."/>
        </authorList>
    </citation>
    <scope>NUCLEOTIDE SEQUENCE</scope>
    <source>
        <strain evidence="11">20211129_DDA</strain>
        <tissue evidence="11">Liver</tissue>
    </source>
</reference>
<evidence type="ECO:0000256" key="6">
    <source>
        <dbReference type="ARBA" id="ARBA00022837"/>
    </source>
</evidence>
<organism evidence="11 12">
    <name type="scientific">Pleurodeles waltl</name>
    <name type="common">Iberian ribbed newt</name>
    <dbReference type="NCBI Taxonomy" id="8319"/>
    <lineage>
        <taxon>Eukaryota</taxon>
        <taxon>Metazoa</taxon>
        <taxon>Chordata</taxon>
        <taxon>Craniata</taxon>
        <taxon>Vertebrata</taxon>
        <taxon>Euteleostomi</taxon>
        <taxon>Amphibia</taxon>
        <taxon>Batrachia</taxon>
        <taxon>Caudata</taxon>
        <taxon>Salamandroidea</taxon>
        <taxon>Salamandridae</taxon>
        <taxon>Pleurodelinae</taxon>
        <taxon>Pleurodeles</taxon>
    </lineage>
</organism>
<dbReference type="Gene3D" id="1.10.840.10">
    <property type="entry name" value="Ras guanine-nucleotide exchange factors catalytic domain"/>
    <property type="match status" value="1"/>
</dbReference>
<evidence type="ECO:0008006" key="13">
    <source>
        <dbReference type="Google" id="ProtNLM"/>
    </source>
</evidence>
<feature type="region of interest" description="Disordered" evidence="8">
    <location>
        <begin position="499"/>
        <end position="525"/>
    </location>
</feature>
<proteinExistence type="inferred from homology"/>
<comment type="similarity">
    <text evidence="1">Belongs to the RASGRP family.</text>
</comment>
<feature type="compositionally biased region" description="Polar residues" evidence="8">
    <location>
        <begin position="473"/>
        <end position="487"/>
    </location>
</feature>
<keyword evidence="3" id="KW-0479">Metal-binding</keyword>
<evidence type="ECO:0000256" key="1">
    <source>
        <dbReference type="ARBA" id="ARBA00009566"/>
    </source>
</evidence>
<keyword evidence="4" id="KW-0863">Zinc-finger</keyword>
<dbReference type="InterPro" id="IPR046349">
    <property type="entry name" value="C1-like_sf"/>
</dbReference>
<dbReference type="InterPro" id="IPR036964">
    <property type="entry name" value="RASGEF_cat_dom_sf"/>
</dbReference>
<dbReference type="PROSITE" id="PS50081">
    <property type="entry name" value="ZF_DAG_PE_2"/>
    <property type="match status" value="1"/>
</dbReference>
<dbReference type="GO" id="GO:0005886">
    <property type="term" value="C:plasma membrane"/>
    <property type="evidence" value="ECO:0007669"/>
    <property type="project" value="TreeGrafter"/>
</dbReference>
<dbReference type="PANTHER" id="PTHR23113:SF157">
    <property type="entry name" value="RAS GUANYL-RELEASING PROTEIN 4"/>
    <property type="match status" value="1"/>
</dbReference>
<dbReference type="PROSITE" id="PS50009">
    <property type="entry name" value="RASGEF_CAT"/>
    <property type="match status" value="1"/>
</dbReference>
<dbReference type="GO" id="GO:0008270">
    <property type="term" value="F:zinc ion binding"/>
    <property type="evidence" value="ECO:0007669"/>
    <property type="project" value="UniProtKB-KW"/>
</dbReference>
<dbReference type="AlphaFoldDB" id="A0AAV7N0G7"/>
<sequence length="649" mass="74653">MGFWNRRFSEVFKRDSKLQEVMCHFQEAVKKHGEKFEFSLIDTSDIIATEWAQKVTCQTNPNCNKKRKVSLLFDHLEPTELANHLSYLEFKSFCRISHTDYQSYVMNSSVQEYPWLQCSVNLCNSISQWVQVMILNRPTSQQRAEVFTKFIHVTQKLRQLQNFNTLMAVVGGLCHSAISRLKDTHAHLSPEVIKTLNEMTELLSSSSNYSTYRRVYSECTGFKIPIVGVHLKDLVSLNEALPSFLEDNKINLSKLQSLYHQILDLQQLQQAEAPFAFNKDVVHLLTLSLDLFYTEDEIYQLSYSREAKNPRTLPSTPHKPPEVVVEWPPSDHGTVIKHVQQMVDTVFKNYDYEQRGYICQEDFEKIVAYFPFSSIGLEKDREGPFSRDELTAYFTKAISECSKLGLDCLHSFLETTLKKPTFCRSCDGFFWGVTLQGYKCRECGINWLKQCKDHMTAECKKRFKPHDGPGTPGSLTPHSGTPVSCKHLSSGSEEETFTFQQSDISHYRDERTERSTFTRTGSLPRNSICRRPVKMAHKGIQTEGFIAMSDKVVPSKTLERERNNSPQNPQHDGQLNLLEKERDNLMLENATLHCTNSQLAAENARLQDLLDRTRETSPMKGRHQNCTQPSVTFILESMDSLHLQCDSKL</sequence>
<evidence type="ECO:0000313" key="11">
    <source>
        <dbReference type="EMBL" id="KAJ1108789.1"/>
    </source>
</evidence>
<feature type="compositionally biased region" description="Basic and acidic residues" evidence="8">
    <location>
        <begin position="505"/>
        <end position="516"/>
    </location>
</feature>
<feature type="domain" description="Phorbol-ester/DAG-type" evidence="10">
    <location>
        <begin position="409"/>
        <end position="459"/>
    </location>
</feature>
<keyword evidence="5" id="KW-0862">Zinc</keyword>